<name>A0ABM5P0M3_9MOLU</name>
<evidence type="ECO:0000256" key="3">
    <source>
        <dbReference type="ARBA" id="ARBA00023274"/>
    </source>
</evidence>
<accession>A0ABM5P0M3</accession>
<dbReference type="InterPro" id="IPR020568">
    <property type="entry name" value="Ribosomal_Su5_D2-typ_SF"/>
</dbReference>
<keyword evidence="2 4" id="KW-0689">Ribosomal protein</keyword>
<evidence type="ECO:0000256" key="2">
    <source>
        <dbReference type="ARBA" id="ARBA00022980"/>
    </source>
</evidence>
<dbReference type="GO" id="GO:0005840">
    <property type="term" value="C:ribosome"/>
    <property type="evidence" value="ECO:0007669"/>
    <property type="project" value="UniProtKB-KW"/>
</dbReference>
<dbReference type="PANTHER" id="PTHR21569:SF1">
    <property type="entry name" value="SMALL RIBOSOMAL SUBUNIT PROTEIN US9M"/>
    <property type="match status" value="1"/>
</dbReference>
<proteinExistence type="inferred from homology"/>
<dbReference type="Gene3D" id="3.30.230.10">
    <property type="match status" value="1"/>
</dbReference>
<comment type="similarity">
    <text evidence="1 4">Belongs to the universal ribosomal protein uS9 family.</text>
</comment>
<dbReference type="Proteomes" id="UP000018745">
    <property type="component" value="Chromosome"/>
</dbReference>
<keyword evidence="3 4" id="KW-0687">Ribonucleoprotein</keyword>
<dbReference type="InterPro" id="IPR014721">
    <property type="entry name" value="Ribsml_uS5_D2-typ_fold_subgr"/>
</dbReference>
<sequence>MSTEIRAFSKRKKSRVNIILTQLPKTEVSDEKSKHELLIYVKKDGEYKVVSPLEYFKDEYLMPVLLSPFSFLPARVLGERYSVKAYTKGGGVSAQAQAIMLAIARALLEYYPEIRVPLKKAKLLTQDHRVKERKKIGKYKARRSPQFTKR</sequence>
<evidence type="ECO:0000313" key="7">
    <source>
        <dbReference type="Proteomes" id="UP000018745"/>
    </source>
</evidence>
<dbReference type="PANTHER" id="PTHR21569">
    <property type="entry name" value="RIBOSOMAL PROTEIN S9"/>
    <property type="match status" value="1"/>
</dbReference>
<reference evidence="6 7" key="1">
    <citation type="journal article" date="2014" name="Genome Announc.">
        <title>Complete Genome Sequence of Mycoplasma ovis Strain Michigan, a Hemoplasma of Sheep with Two Distinct 16S rRNA Genes.</title>
        <authorList>
            <person name="Deshuillers P.L."/>
            <person name="Santos A.P."/>
            <person name="do Nascimento N.C."/>
            <person name="Hampel J.A."/>
            <person name="Bergin I.L."/>
            <person name="Dyson M.C."/>
            <person name="Messick J.B."/>
        </authorList>
    </citation>
    <scope>NUCLEOTIDE SEQUENCE [LARGE SCALE GENOMIC DNA]</scope>
    <source>
        <strain evidence="6 7">Michigan</strain>
    </source>
</reference>
<protein>
    <recommendedName>
        <fullName evidence="5">30S ribosomal protein S9</fullName>
    </recommendedName>
</protein>
<dbReference type="RefSeq" id="WP_024071313.1">
    <property type="nucleotide sequence ID" value="NC_023062.1"/>
</dbReference>
<dbReference type="Pfam" id="PF00380">
    <property type="entry name" value="Ribosomal_S9"/>
    <property type="match status" value="1"/>
</dbReference>
<dbReference type="InterPro" id="IPR020574">
    <property type="entry name" value="Ribosomal_uS9_CS"/>
</dbReference>
<dbReference type="SUPFAM" id="SSF54211">
    <property type="entry name" value="Ribosomal protein S5 domain 2-like"/>
    <property type="match status" value="1"/>
</dbReference>
<evidence type="ECO:0000256" key="5">
    <source>
        <dbReference type="RuleBase" id="RU003816"/>
    </source>
</evidence>
<keyword evidence="7" id="KW-1185">Reference proteome</keyword>
<dbReference type="EMBL" id="CP006935">
    <property type="protein sequence ID" value="AHC39988.1"/>
    <property type="molecule type" value="Genomic_DNA"/>
</dbReference>
<dbReference type="PROSITE" id="PS00360">
    <property type="entry name" value="RIBOSOMAL_S9"/>
    <property type="match status" value="1"/>
</dbReference>
<gene>
    <name evidence="6" type="ORF">OVS_02710</name>
</gene>
<evidence type="ECO:0000256" key="1">
    <source>
        <dbReference type="ARBA" id="ARBA00005251"/>
    </source>
</evidence>
<dbReference type="InterPro" id="IPR000754">
    <property type="entry name" value="Ribosomal_uS9"/>
</dbReference>
<organism evidence="6 7">
    <name type="scientific">Mycoplasma ovis str. Michigan</name>
    <dbReference type="NCBI Taxonomy" id="1415773"/>
    <lineage>
        <taxon>Bacteria</taxon>
        <taxon>Bacillati</taxon>
        <taxon>Mycoplasmatota</taxon>
        <taxon>Mollicutes</taxon>
        <taxon>Mycoplasmataceae</taxon>
        <taxon>Mycoplasma</taxon>
    </lineage>
</organism>
<evidence type="ECO:0000313" key="6">
    <source>
        <dbReference type="EMBL" id="AHC39988.1"/>
    </source>
</evidence>
<evidence type="ECO:0000256" key="4">
    <source>
        <dbReference type="RuleBase" id="RU003815"/>
    </source>
</evidence>